<keyword evidence="3 6" id="KW-0378">Hydrolase</keyword>
<comment type="caution">
    <text evidence="8">The sequence shown here is derived from an EMBL/GenBank/DDBJ whole genome shotgun (WGS) entry which is preliminary data.</text>
</comment>
<dbReference type="GO" id="GO:0052689">
    <property type="term" value="F:carboxylic ester hydrolase activity"/>
    <property type="evidence" value="ECO:0007669"/>
    <property type="project" value="UniProtKB-KW"/>
</dbReference>
<keyword evidence="2" id="KW-0719">Serine esterase</keyword>
<evidence type="ECO:0000256" key="3">
    <source>
        <dbReference type="ARBA" id="ARBA00022801"/>
    </source>
</evidence>
<comment type="similarity">
    <text evidence="1 6">Belongs to the type-B carboxylesterase/lipase family.</text>
</comment>
<gene>
    <name evidence="8" type="ORF">ILUMI_03436</name>
</gene>
<evidence type="ECO:0000256" key="4">
    <source>
        <dbReference type="ARBA" id="ARBA00023157"/>
    </source>
</evidence>
<keyword evidence="4" id="KW-1015">Disulfide bond</keyword>
<evidence type="ECO:0000256" key="2">
    <source>
        <dbReference type="ARBA" id="ARBA00022487"/>
    </source>
</evidence>
<dbReference type="InterPro" id="IPR002018">
    <property type="entry name" value="CarbesteraseB"/>
</dbReference>
<feature type="domain" description="Carboxylesterase type B" evidence="7">
    <location>
        <begin position="26"/>
        <end position="560"/>
    </location>
</feature>
<dbReference type="AlphaFoldDB" id="A0A8K0GKG3"/>
<dbReference type="OrthoDB" id="3200163at2759"/>
<sequence>MKYLIYLLVLTVFVIVLNNADALNLVRNTTYGSVRGYVKRSGANSSIEFYAFKGVPYAQPPLGKLRFQEPIPPEKWTGIKNTTRPSDRCVQINDNFNGEGVVGTEDCLYLEVFEPITVNMLFTYFAFLTIKFYYSLDILETTMDLCQLWYGFTVAHSYLEHQMQPAPITLWKKPVVIVTVQYRVNVFGFLSTKDKYAEGNAGLKDQLFALKWVKQNIRNFGGDPNKVTIFGESAGGASVLYHILSPRSRGYFHNAISQSGSSLDIWAHRRNSREMCLRLARGLGIKTNDTREIIERLQTVDYETLQVAAFNKSIVGWYTPYYAQPFAPSIESESETAFLTQSMYELLEKGNYSKVPYMSGFNTEEGSFAYDYIENGRTNITIYERYPELLIPISMNVKNGSYCSQEVIRQIKNFYFKNGVVTDKRNWINFMSQELFVRGIIKTMELLYENLTMFFYRFSYNGSRPSGHIGGVAHFEEMQYLWYLRRPNVSTVETDTDMLIRKRMVTLWTNFANTSNPTPKQDPLLQNVIWPKVNSNKPYLSIDKNITVLNNPNKQDSEFWDNLFDLCGNPPYVTY</sequence>
<feature type="chain" id="PRO_5035489514" description="Carboxylic ester hydrolase" evidence="6">
    <location>
        <begin position="23"/>
        <end position="575"/>
    </location>
</feature>
<dbReference type="InterPro" id="IPR050309">
    <property type="entry name" value="Type-B_Carboxylest/Lipase"/>
</dbReference>
<keyword evidence="6" id="KW-0732">Signal</keyword>
<proteinExistence type="inferred from homology"/>
<dbReference type="InterPro" id="IPR019826">
    <property type="entry name" value="Carboxylesterase_B_AS"/>
</dbReference>
<evidence type="ECO:0000313" key="8">
    <source>
        <dbReference type="EMBL" id="KAF2902746.1"/>
    </source>
</evidence>
<dbReference type="PANTHER" id="PTHR11559">
    <property type="entry name" value="CARBOXYLESTERASE"/>
    <property type="match status" value="1"/>
</dbReference>
<dbReference type="EC" id="3.1.1.-" evidence="6"/>
<reference evidence="8" key="1">
    <citation type="submission" date="2019-08" db="EMBL/GenBank/DDBJ databases">
        <title>The genome of the North American firefly Photinus pyralis.</title>
        <authorList>
            <consortium name="Photinus pyralis genome working group"/>
            <person name="Fallon T.R."/>
            <person name="Sander Lower S.E."/>
            <person name="Weng J.-K."/>
        </authorList>
    </citation>
    <scope>NUCLEOTIDE SEQUENCE</scope>
    <source>
        <strain evidence="8">TRF0915ILg1</strain>
        <tissue evidence="8">Whole body</tissue>
    </source>
</reference>
<accession>A0A8K0GKG3</accession>
<keyword evidence="9" id="KW-1185">Reference proteome</keyword>
<evidence type="ECO:0000259" key="7">
    <source>
        <dbReference type="Pfam" id="PF00135"/>
    </source>
</evidence>
<dbReference type="EMBL" id="VTPC01001196">
    <property type="protein sequence ID" value="KAF2902746.1"/>
    <property type="molecule type" value="Genomic_DNA"/>
</dbReference>
<evidence type="ECO:0000256" key="5">
    <source>
        <dbReference type="ARBA" id="ARBA00023180"/>
    </source>
</evidence>
<dbReference type="Pfam" id="PF00135">
    <property type="entry name" value="COesterase"/>
    <property type="match status" value="1"/>
</dbReference>
<keyword evidence="5" id="KW-0325">Glycoprotein</keyword>
<dbReference type="Gene3D" id="3.40.50.1820">
    <property type="entry name" value="alpha/beta hydrolase"/>
    <property type="match status" value="1"/>
</dbReference>
<dbReference type="PROSITE" id="PS00122">
    <property type="entry name" value="CARBOXYLESTERASE_B_1"/>
    <property type="match status" value="1"/>
</dbReference>
<evidence type="ECO:0000256" key="1">
    <source>
        <dbReference type="ARBA" id="ARBA00005964"/>
    </source>
</evidence>
<organism evidence="8 9">
    <name type="scientific">Ignelater luminosus</name>
    <name type="common">Cucubano</name>
    <name type="synonym">Pyrophorus luminosus</name>
    <dbReference type="NCBI Taxonomy" id="2038154"/>
    <lineage>
        <taxon>Eukaryota</taxon>
        <taxon>Metazoa</taxon>
        <taxon>Ecdysozoa</taxon>
        <taxon>Arthropoda</taxon>
        <taxon>Hexapoda</taxon>
        <taxon>Insecta</taxon>
        <taxon>Pterygota</taxon>
        <taxon>Neoptera</taxon>
        <taxon>Endopterygota</taxon>
        <taxon>Coleoptera</taxon>
        <taxon>Polyphaga</taxon>
        <taxon>Elateriformia</taxon>
        <taxon>Elateroidea</taxon>
        <taxon>Elateridae</taxon>
        <taxon>Agrypninae</taxon>
        <taxon>Pyrophorini</taxon>
        <taxon>Ignelater</taxon>
    </lineage>
</organism>
<protein>
    <recommendedName>
        <fullName evidence="6">Carboxylic ester hydrolase</fullName>
        <ecNumber evidence="6">3.1.1.-</ecNumber>
    </recommendedName>
</protein>
<dbReference type="SUPFAM" id="SSF53474">
    <property type="entry name" value="alpha/beta-Hydrolases"/>
    <property type="match status" value="1"/>
</dbReference>
<dbReference type="Proteomes" id="UP000801492">
    <property type="component" value="Unassembled WGS sequence"/>
</dbReference>
<evidence type="ECO:0000256" key="6">
    <source>
        <dbReference type="RuleBase" id="RU361235"/>
    </source>
</evidence>
<evidence type="ECO:0000313" key="9">
    <source>
        <dbReference type="Proteomes" id="UP000801492"/>
    </source>
</evidence>
<name>A0A8K0GKG3_IGNLU</name>
<dbReference type="InterPro" id="IPR029058">
    <property type="entry name" value="AB_hydrolase_fold"/>
</dbReference>
<feature type="signal peptide" evidence="6">
    <location>
        <begin position="1"/>
        <end position="22"/>
    </location>
</feature>